<reference evidence="1" key="1">
    <citation type="submission" date="2020-04" db="EMBL/GenBank/DDBJ databases">
        <authorList>
            <person name="Zhang T."/>
        </authorList>
    </citation>
    <scope>NUCLEOTIDE SEQUENCE</scope>
    <source>
        <strain evidence="1">HKST-UBA17</strain>
    </source>
</reference>
<reference evidence="1" key="2">
    <citation type="journal article" date="2021" name="Microbiome">
        <title>Successional dynamics and alternative stable states in a saline activated sludge microbial community over 9 years.</title>
        <authorList>
            <person name="Wang Y."/>
            <person name="Ye J."/>
            <person name="Ju F."/>
            <person name="Liu L."/>
            <person name="Boyd J.A."/>
            <person name="Deng Y."/>
            <person name="Parks D.H."/>
            <person name="Jiang X."/>
            <person name="Yin X."/>
            <person name="Woodcroft B.J."/>
            <person name="Tyson G.W."/>
            <person name="Hugenholtz P."/>
            <person name="Polz M.F."/>
            <person name="Zhang T."/>
        </authorList>
    </citation>
    <scope>NUCLEOTIDE SEQUENCE</scope>
    <source>
        <strain evidence="1">HKST-UBA17</strain>
    </source>
</reference>
<evidence type="ECO:0000313" key="2">
    <source>
        <dbReference type="Proteomes" id="UP000741282"/>
    </source>
</evidence>
<accession>A0A955KWC4</accession>
<name>A0A955KWC4_9BACT</name>
<dbReference type="EMBL" id="JAGQLN010000002">
    <property type="protein sequence ID" value="MCA9376442.1"/>
    <property type="molecule type" value="Genomic_DNA"/>
</dbReference>
<dbReference type="SUPFAM" id="SSF52540">
    <property type="entry name" value="P-loop containing nucleoside triphosphate hydrolases"/>
    <property type="match status" value="1"/>
</dbReference>
<protein>
    <submittedName>
        <fullName evidence="1">Sulfotransferase</fullName>
    </submittedName>
</protein>
<dbReference type="Gene3D" id="3.40.50.300">
    <property type="entry name" value="P-loop containing nucleotide triphosphate hydrolases"/>
    <property type="match status" value="1"/>
</dbReference>
<sequence length="337" mass="38973">MKTLYFVLGMHRSGTSMVCDLLSELGLYLGDEAALNNFGADNLRGFFERSDVIGLNEQILKFLGGSTYQVDHLQDIEEFVFSSKGMSMKNSVDSILKKIIPRGQQKGTALKDPRISITLPFWINNSIFDQFKGIFIYRNPIEVANSMMTRGDIVELEKGIDLWRAYNRKAIDNSRKLNEVTFVRYSDFIVDPVVETARILPLLDISLDLKTLPSIYKVVDPTLRHEKYAEQFAQLLTERQDIADLWTELEECRVSCRTLPVSEDIVQIAKVIEEVLLDYRKEYADLATKVKDMDTEFRTGEKWYKEQLENHQKVIDNNLKDIKILEDTVRKFQGFQE</sequence>
<evidence type="ECO:0000313" key="1">
    <source>
        <dbReference type="EMBL" id="MCA9376442.1"/>
    </source>
</evidence>
<dbReference type="Proteomes" id="UP000741282">
    <property type="component" value="Unassembled WGS sequence"/>
</dbReference>
<proteinExistence type="predicted"/>
<dbReference type="AlphaFoldDB" id="A0A955KWC4"/>
<dbReference type="InterPro" id="IPR027417">
    <property type="entry name" value="P-loop_NTPase"/>
</dbReference>
<comment type="caution">
    <text evidence="1">The sequence shown here is derived from an EMBL/GenBank/DDBJ whole genome shotgun (WGS) entry which is preliminary data.</text>
</comment>
<gene>
    <name evidence="1" type="ORF">KC685_00800</name>
</gene>
<organism evidence="1 2">
    <name type="scientific">Candidatus Dojkabacteria bacterium</name>
    <dbReference type="NCBI Taxonomy" id="2099670"/>
    <lineage>
        <taxon>Bacteria</taxon>
        <taxon>Candidatus Dojkabacteria</taxon>
    </lineage>
</organism>